<dbReference type="Proteomes" id="UP000499080">
    <property type="component" value="Unassembled WGS sequence"/>
</dbReference>
<dbReference type="AlphaFoldDB" id="A0A4Y2NRR9"/>
<proteinExistence type="predicted"/>
<accession>A0A4Y2NRR9</accession>
<dbReference type="EMBL" id="BGPR01009547">
    <property type="protein sequence ID" value="GBN40737.1"/>
    <property type="molecule type" value="Genomic_DNA"/>
</dbReference>
<gene>
    <name evidence="1" type="ORF">AVEN_13481_1</name>
</gene>
<sequence>MRLITNHIHQPIIELSLNKANGKTIPMLVSASHLSPYFPWIFWRFPVTAPDPFDSRLRKPLSYLKSEIRSAASSIWQDNWDNGETGRSAHDIVPRVSKKPVGWNREEIMSVTGHGPFPSYLQSSNT</sequence>
<evidence type="ECO:0000313" key="1">
    <source>
        <dbReference type="EMBL" id="GBN40737.1"/>
    </source>
</evidence>
<reference evidence="1 2" key="1">
    <citation type="journal article" date="2019" name="Sci. Rep.">
        <title>Orb-weaving spider Araneus ventricosus genome elucidates the spidroin gene catalogue.</title>
        <authorList>
            <person name="Kono N."/>
            <person name="Nakamura H."/>
            <person name="Ohtoshi R."/>
            <person name="Moran D.A.P."/>
            <person name="Shinohara A."/>
            <person name="Yoshida Y."/>
            <person name="Fujiwara M."/>
            <person name="Mori M."/>
            <person name="Tomita M."/>
            <person name="Arakawa K."/>
        </authorList>
    </citation>
    <scope>NUCLEOTIDE SEQUENCE [LARGE SCALE GENOMIC DNA]</scope>
</reference>
<comment type="caution">
    <text evidence="1">The sequence shown here is derived from an EMBL/GenBank/DDBJ whole genome shotgun (WGS) entry which is preliminary data.</text>
</comment>
<organism evidence="1 2">
    <name type="scientific">Araneus ventricosus</name>
    <name type="common">Orbweaver spider</name>
    <name type="synonym">Epeira ventricosa</name>
    <dbReference type="NCBI Taxonomy" id="182803"/>
    <lineage>
        <taxon>Eukaryota</taxon>
        <taxon>Metazoa</taxon>
        <taxon>Ecdysozoa</taxon>
        <taxon>Arthropoda</taxon>
        <taxon>Chelicerata</taxon>
        <taxon>Arachnida</taxon>
        <taxon>Araneae</taxon>
        <taxon>Araneomorphae</taxon>
        <taxon>Entelegynae</taxon>
        <taxon>Araneoidea</taxon>
        <taxon>Araneidae</taxon>
        <taxon>Araneus</taxon>
    </lineage>
</organism>
<name>A0A4Y2NRR9_ARAVE</name>
<evidence type="ECO:0000313" key="2">
    <source>
        <dbReference type="Proteomes" id="UP000499080"/>
    </source>
</evidence>
<dbReference type="OrthoDB" id="6437556at2759"/>
<protein>
    <submittedName>
        <fullName evidence="1">Uncharacterized protein</fullName>
    </submittedName>
</protein>
<keyword evidence="2" id="KW-1185">Reference proteome</keyword>